<keyword evidence="3" id="KW-0677">Repeat</keyword>
<dbReference type="PROSITE" id="PS50238">
    <property type="entry name" value="RHOGAP"/>
    <property type="match status" value="1"/>
</dbReference>
<organism evidence="12 13">
    <name type="scientific">Metschnikowia aff. pulcherrima</name>
    <dbReference type="NCBI Taxonomy" id="2163413"/>
    <lineage>
        <taxon>Eukaryota</taxon>
        <taxon>Fungi</taxon>
        <taxon>Dikarya</taxon>
        <taxon>Ascomycota</taxon>
        <taxon>Saccharomycotina</taxon>
        <taxon>Pichiomycetes</taxon>
        <taxon>Metschnikowiaceae</taxon>
        <taxon>Metschnikowia</taxon>
    </lineage>
</organism>
<feature type="compositionally biased region" description="Low complexity" evidence="8">
    <location>
        <begin position="231"/>
        <end position="247"/>
    </location>
</feature>
<dbReference type="Gene3D" id="1.10.555.10">
    <property type="entry name" value="Rho GTPase activation protein"/>
    <property type="match status" value="1"/>
</dbReference>
<evidence type="ECO:0000256" key="3">
    <source>
        <dbReference type="ARBA" id="ARBA00022737"/>
    </source>
</evidence>
<feature type="compositionally biased region" description="Basic and acidic residues" evidence="8">
    <location>
        <begin position="1425"/>
        <end position="1434"/>
    </location>
</feature>
<dbReference type="InterPro" id="IPR001781">
    <property type="entry name" value="Znf_LIM"/>
</dbReference>
<dbReference type="Gene3D" id="2.10.110.10">
    <property type="entry name" value="Cysteine Rich Protein"/>
    <property type="match status" value="4"/>
</dbReference>
<dbReference type="GO" id="GO:0005737">
    <property type="term" value="C:cytoplasm"/>
    <property type="evidence" value="ECO:0007669"/>
    <property type="project" value="TreeGrafter"/>
</dbReference>
<dbReference type="SUPFAM" id="SSF57716">
    <property type="entry name" value="Glucocorticoid receptor-like (DNA-binding domain)"/>
    <property type="match status" value="3"/>
</dbReference>
<keyword evidence="13" id="KW-1185">Reference proteome</keyword>
<dbReference type="InterPro" id="IPR008936">
    <property type="entry name" value="Rho_GTPase_activation_prot"/>
</dbReference>
<dbReference type="GO" id="GO:0030695">
    <property type="term" value="F:GTPase regulator activity"/>
    <property type="evidence" value="ECO:0007669"/>
    <property type="project" value="UniProtKB-ARBA"/>
</dbReference>
<dbReference type="InterPro" id="IPR000198">
    <property type="entry name" value="RhoGAP_dom"/>
</dbReference>
<evidence type="ECO:0000259" key="10">
    <source>
        <dbReference type="PROSITE" id="PS50157"/>
    </source>
</evidence>
<dbReference type="CDD" id="cd09391">
    <property type="entry name" value="LIM1_Lrg1p_like"/>
    <property type="match status" value="1"/>
</dbReference>
<dbReference type="Proteomes" id="UP000292447">
    <property type="component" value="Chromosome I"/>
</dbReference>
<dbReference type="STRING" id="2163413.A0A4P6XIA0"/>
<feature type="region of interest" description="Disordered" evidence="8">
    <location>
        <begin position="989"/>
        <end position="1008"/>
    </location>
</feature>
<reference evidence="13" key="1">
    <citation type="submission" date="2019-03" db="EMBL/GenBank/DDBJ databases">
        <title>Snf2 controls pulcherriminic acid biosynthesis and connects pigmentation and antifungal activity of the yeast Metschnikowia pulcherrima.</title>
        <authorList>
            <person name="Gore-Lloyd D."/>
            <person name="Sumann I."/>
            <person name="Brachmann A.O."/>
            <person name="Schneeberger K."/>
            <person name="Ortiz-Merino R.A."/>
            <person name="Moreno-Beltran M."/>
            <person name="Schlaefli M."/>
            <person name="Kirner P."/>
            <person name="Santos Kron A."/>
            <person name="Wolfe K.H."/>
            <person name="Piel J."/>
            <person name="Ahrens C.H."/>
            <person name="Henk D."/>
            <person name="Freimoser F.M."/>
        </authorList>
    </citation>
    <scope>NUCLEOTIDE SEQUENCE [LARGE SCALE GENOMIC DNA]</scope>
    <source>
        <strain evidence="13">APC 1.2</strain>
    </source>
</reference>
<dbReference type="EMBL" id="CP034456">
    <property type="protein sequence ID" value="QBM85538.1"/>
    <property type="molecule type" value="Genomic_DNA"/>
</dbReference>
<comment type="subcellular location">
    <subcellularLocation>
        <location evidence="1">Nucleus</location>
    </subcellularLocation>
</comment>
<keyword evidence="6" id="KW-0863">Zinc-finger</keyword>
<dbReference type="InterPro" id="IPR013087">
    <property type="entry name" value="Znf_C2H2_type"/>
</dbReference>
<dbReference type="GO" id="GO:0005634">
    <property type="term" value="C:nucleus"/>
    <property type="evidence" value="ECO:0007669"/>
    <property type="project" value="UniProtKB-SubCell"/>
</dbReference>
<accession>A0A4P6XIA0</accession>
<dbReference type="SMART" id="SM00132">
    <property type="entry name" value="LIM"/>
    <property type="match status" value="3"/>
</dbReference>
<evidence type="ECO:0000256" key="8">
    <source>
        <dbReference type="SAM" id="MobiDB-lite"/>
    </source>
</evidence>
<evidence type="ECO:0000256" key="2">
    <source>
        <dbReference type="ARBA" id="ARBA00022723"/>
    </source>
</evidence>
<name>A0A4P6XIA0_9ASCO</name>
<feature type="compositionally biased region" description="Polar residues" evidence="8">
    <location>
        <begin position="210"/>
        <end position="223"/>
    </location>
</feature>
<feature type="compositionally biased region" description="Basic residues" evidence="8">
    <location>
        <begin position="371"/>
        <end position="380"/>
    </location>
</feature>
<evidence type="ECO:0000313" key="13">
    <source>
        <dbReference type="Proteomes" id="UP000292447"/>
    </source>
</evidence>
<evidence type="ECO:0000256" key="4">
    <source>
        <dbReference type="ARBA" id="ARBA00022833"/>
    </source>
</evidence>
<feature type="compositionally biased region" description="Basic and acidic residues" evidence="8">
    <location>
        <begin position="989"/>
        <end position="1000"/>
    </location>
</feature>
<feature type="domain" description="Rho-GAP" evidence="11">
    <location>
        <begin position="1148"/>
        <end position="1357"/>
    </location>
</feature>
<evidence type="ECO:0000256" key="1">
    <source>
        <dbReference type="ARBA" id="ARBA00004123"/>
    </source>
</evidence>
<feature type="region of interest" description="Disordered" evidence="8">
    <location>
        <begin position="209"/>
        <end position="255"/>
    </location>
</feature>
<feature type="domain" description="LIM zinc-binding" evidence="9">
    <location>
        <begin position="381"/>
        <end position="444"/>
    </location>
</feature>
<dbReference type="Pfam" id="PF00620">
    <property type="entry name" value="RhoGAP"/>
    <property type="match status" value="1"/>
</dbReference>
<feature type="compositionally biased region" description="Polar residues" evidence="8">
    <location>
        <begin position="22"/>
        <end position="35"/>
    </location>
</feature>
<evidence type="ECO:0000256" key="6">
    <source>
        <dbReference type="PROSITE-ProRule" id="PRU00042"/>
    </source>
</evidence>
<dbReference type="GO" id="GO:0008270">
    <property type="term" value="F:zinc ion binding"/>
    <property type="evidence" value="ECO:0007669"/>
    <property type="project" value="UniProtKB-KW"/>
</dbReference>
<sequence length="1434" mass="160966">MPDPQKTPKQATTSPKRFFRAFNSSPFRLGTQTQARTEKTDSNTLPPFDFESRGSPSLSPSFKIHARSQSHDIASPSVKKTGVTNWTQLIPPLPASPAPSSRLLLSLNVKSSNSNRHTIAVSPEAYVLIPDMLQPLQDPAREQLFVVTNKAYPKRASPFVTAEIPSQKAPGLMPPSHSLQRPAAKPTSAPNLLSSFLLGERLSSYAKGRTQVNADSVGQSWTEPTGRPMQRQRSSSRSGKKPQNTYPPKTPPPKLVAMATVPLQHKNLGQNGLTEPSTEETRPETSSNITTQTLQAPVPPPLVAQHLLRAITMVQSQESSTPPQMYRQQPQIPGESQNARVYQGQLMQQSIQNIQNRDKSGTDQEQPYNMRPRRPSGKKRKTCNMCHQVINGQFVRALNNAYHVDCFKCYTCGALCLAKFFPHEVTIDGVTQQVPLCEYDYFKRLSLICHSCDSALRGPYITALGNKYHLEHFKCNACDKVFESDESYYEHENSVYCHFHYSKLFATKCEGCQSLIVKQFVELFKSGKVQQWHPECYMVFKFWNVSVTVDSVGLPEDHINAAIELPSQDLIFSEQKIEQAVMRCWVVLSGFEETLASCISEMLLSACSGKRLKGLSTTGKFVLFVEVLFKALDYVQSMCLEVKPDSASVPEPRKSLIDEVYSIDAFDKFQALRKEPRNISGKLMSYLAILRKSFNIAESGSLSSDLLAVITGCAHYLKLLIRIGLSNALTLNKLRRDSKALDGFLQLVEQYEEINVAEKSGDSKRLISSRLSVPPHSTDACRSCTKSIEKACVLFSNLRWHYKCFGCSKCHRKPSTDIRVESFLCGPNDKILCTDCAMSDNASGMGYTSGFVKVSDLSQLTYLLKIALSRSKIAIKKDGLTTGSIDYLKPDAGMSHIAEEPSETEATYSKTLDEVTSLRQMRESQKLRNSVKKNARRSVILEAPEAVTAKADSTSNDEERRVMNRKGSASSALSFTPLRRDSDHFDFHTNPIKIREDPPHRIPSNSLDRTSDLLKNEKSLTLDDIPRIVAAEQAREQRPNAFKHHNSLYQKKSQQIKSVSNNALPNEPAQTFFASGQEANINHKYFSELTKQEHTILRHIAVEALLSMSSQFSRDDLLTLLQEKKPNTFWDKFKFGGEKGKSSNVFGVELKEVVRKYGVDTSLGVGPSQLRIPMLIEDIILALRQKDMSVEGIFRLNGNIKNLRELTEQINATPLKSPNYSSYSAVQLAALMKKWLRELPNPLLTFNLYDLWISSRRQENPLKAKRVLQLSYCLLPRSHRNLLEVLLYFFSWVASFAEIDEETGSKMDTHNLATVLAPNILLSKAASGENGENQSSDAHFLAIEVVNQLIEIHEDLALIPSDIWEFYNMCQFSISEKTDSIAAKEVQNKINKMSKDHPDFFVKFMKKDSYAEPSHQNTIRSGQTKVHEAGKPSF</sequence>
<dbReference type="PANTHER" id="PTHR24215">
    <property type="entry name" value="RHO-GTPASE-ACTIVATING PROTEIN LRG1"/>
    <property type="match status" value="1"/>
</dbReference>
<feature type="domain" description="LIM zinc-binding" evidence="9">
    <location>
        <begin position="779"/>
        <end position="843"/>
    </location>
</feature>
<dbReference type="PROSITE" id="PS00478">
    <property type="entry name" value="LIM_DOMAIN_1"/>
    <property type="match status" value="1"/>
</dbReference>
<dbReference type="SMART" id="SM00324">
    <property type="entry name" value="RhoGAP"/>
    <property type="match status" value="1"/>
</dbReference>
<evidence type="ECO:0000256" key="7">
    <source>
        <dbReference type="PROSITE-ProRule" id="PRU00125"/>
    </source>
</evidence>
<evidence type="ECO:0000313" key="12">
    <source>
        <dbReference type="EMBL" id="QBM85538.1"/>
    </source>
</evidence>
<feature type="region of interest" description="Disordered" evidence="8">
    <location>
        <begin position="354"/>
        <end position="380"/>
    </location>
</feature>
<feature type="region of interest" description="Disordered" evidence="8">
    <location>
        <begin position="1"/>
        <end position="61"/>
    </location>
</feature>
<dbReference type="PANTHER" id="PTHR24215:SF10">
    <property type="entry name" value="RHO-GTPASE-ACTIVATING PROTEIN LRG1"/>
    <property type="match status" value="1"/>
</dbReference>
<feature type="domain" description="C2H2-type" evidence="10">
    <location>
        <begin position="473"/>
        <end position="498"/>
    </location>
</feature>
<dbReference type="GO" id="GO:0007165">
    <property type="term" value="P:signal transduction"/>
    <property type="evidence" value="ECO:0007669"/>
    <property type="project" value="InterPro"/>
</dbReference>
<feature type="region of interest" description="Disordered" evidence="8">
    <location>
        <begin position="267"/>
        <end position="295"/>
    </location>
</feature>
<keyword evidence="7" id="KW-0440">LIM domain</keyword>
<dbReference type="SUPFAM" id="SSF48350">
    <property type="entry name" value="GTPase activation domain, GAP"/>
    <property type="match status" value="1"/>
</dbReference>
<keyword evidence="2 7" id="KW-0479">Metal-binding</keyword>
<dbReference type="PROSITE" id="PS50023">
    <property type="entry name" value="LIM_DOMAIN_2"/>
    <property type="match status" value="3"/>
</dbReference>
<dbReference type="PROSITE" id="PS50157">
    <property type="entry name" value="ZINC_FINGER_C2H2_2"/>
    <property type="match status" value="1"/>
</dbReference>
<gene>
    <name evidence="12" type="primary">MPUL0A01590</name>
    <name evidence="12" type="ORF">METSCH_A01590</name>
</gene>
<keyword evidence="5" id="KW-0539">Nucleus</keyword>
<feature type="region of interest" description="Disordered" evidence="8">
    <location>
        <begin position="1413"/>
        <end position="1434"/>
    </location>
</feature>
<feature type="region of interest" description="Disordered" evidence="8">
    <location>
        <begin position="317"/>
        <end position="337"/>
    </location>
</feature>
<proteinExistence type="predicted"/>
<feature type="domain" description="LIM zinc-binding" evidence="9">
    <location>
        <begin position="447"/>
        <end position="507"/>
    </location>
</feature>
<evidence type="ECO:0000256" key="5">
    <source>
        <dbReference type="ARBA" id="ARBA00023242"/>
    </source>
</evidence>
<dbReference type="Pfam" id="PF00412">
    <property type="entry name" value="LIM"/>
    <property type="match status" value="2"/>
</dbReference>
<feature type="region of interest" description="Disordered" evidence="8">
    <location>
        <begin position="166"/>
        <end position="188"/>
    </location>
</feature>
<evidence type="ECO:0000259" key="11">
    <source>
        <dbReference type="PROSITE" id="PS50238"/>
    </source>
</evidence>
<feature type="compositionally biased region" description="Polar residues" evidence="8">
    <location>
        <begin position="1414"/>
        <end position="1424"/>
    </location>
</feature>
<dbReference type="GO" id="GO:0030036">
    <property type="term" value="P:actin cytoskeleton organization"/>
    <property type="evidence" value="ECO:0007669"/>
    <property type="project" value="TreeGrafter"/>
</dbReference>
<keyword evidence="4 7" id="KW-0862">Zinc</keyword>
<dbReference type="CDD" id="cd09392">
    <property type="entry name" value="LIM2_Lrg1p_like"/>
    <property type="match status" value="1"/>
</dbReference>
<protein>
    <submittedName>
        <fullName evidence="12">LIM domain-containing protein</fullName>
    </submittedName>
</protein>
<evidence type="ECO:0000259" key="9">
    <source>
        <dbReference type="PROSITE" id="PS50023"/>
    </source>
</evidence>